<organism evidence="2 3">
    <name type="scientific">Panagrolaimus davidi</name>
    <dbReference type="NCBI Taxonomy" id="227884"/>
    <lineage>
        <taxon>Eukaryota</taxon>
        <taxon>Metazoa</taxon>
        <taxon>Ecdysozoa</taxon>
        <taxon>Nematoda</taxon>
        <taxon>Chromadorea</taxon>
        <taxon>Rhabditida</taxon>
        <taxon>Tylenchina</taxon>
        <taxon>Panagrolaimomorpha</taxon>
        <taxon>Panagrolaimoidea</taxon>
        <taxon>Panagrolaimidae</taxon>
        <taxon>Panagrolaimus</taxon>
    </lineage>
</organism>
<dbReference type="PANTHER" id="PTHR23020">
    <property type="entry name" value="UNCHARACTERIZED NUCLEAR HORMONE RECEPTOR-RELATED"/>
    <property type="match status" value="1"/>
</dbReference>
<sequence>MVDLCDVVDLTKKLHEKYSFTNGWLLDSLREKDEIFKKLHGNSGVKDITSYDVSDGKGFVSIVLRCTVFFVDSEETYTTILKIPGADSLVEASDKSDYGDSWLTEDMRQSLTEMHQFECDFYNEIAPLLDAPIPKVYKTEPWILDKFDGCVHMEGNNSRTVEKIFFKGKICIKYKKKYFEKIFFHYSRIIPMEDLTNRGKSLSYFDCINLTQIKSFVNHLAKMHKNILSADQKLWKGKYLKGADCFGKFLSVLEATYEPFLQKCKREKEFRPLLEKCKKISWNTDYYNYAIKQSYIDLGMPSVLVHGDPHSGNILWSLNSNGDIENELSAIIDWQTMHEGSPMEDLARFLTHCTNGVIRRQAEAFIFNYYLECLTKEFGGDVSKVPYTLEQLKTAYNFAFVIQTFFTISDMSFFLEAINEKNEGIKEAFADIGVLKALNNLEDCDRILQGELKEYFFKYCN</sequence>
<dbReference type="InterPro" id="IPR011009">
    <property type="entry name" value="Kinase-like_dom_sf"/>
</dbReference>
<evidence type="ECO:0000313" key="3">
    <source>
        <dbReference type="WBParaSite" id="PDA_v2.g18817.t1"/>
    </source>
</evidence>
<dbReference type="SUPFAM" id="SSF56112">
    <property type="entry name" value="Protein kinase-like (PK-like)"/>
    <property type="match status" value="1"/>
</dbReference>
<keyword evidence="2" id="KW-1185">Reference proteome</keyword>
<feature type="domain" description="CHK kinase-like" evidence="1">
    <location>
        <begin position="190"/>
        <end position="380"/>
    </location>
</feature>
<dbReference type="InterPro" id="IPR052961">
    <property type="entry name" value="Oxido-Kinase-like_Enzymes"/>
</dbReference>
<protein>
    <submittedName>
        <fullName evidence="3">CHK kinase-like domain-containing protein</fullName>
    </submittedName>
</protein>
<dbReference type="InterPro" id="IPR012877">
    <property type="entry name" value="Dhs-27"/>
</dbReference>
<dbReference type="InterPro" id="IPR015897">
    <property type="entry name" value="CHK_kinase-like"/>
</dbReference>
<name>A0A914PVF1_9BILA</name>
<dbReference type="Proteomes" id="UP000887578">
    <property type="component" value="Unplaced"/>
</dbReference>
<dbReference type="WBParaSite" id="PDA_v2.g18817.t1">
    <property type="protein sequence ID" value="PDA_v2.g18817.t1"/>
    <property type="gene ID" value="PDA_v2.g18817"/>
</dbReference>
<accession>A0A914PVF1</accession>
<evidence type="ECO:0000259" key="1">
    <source>
        <dbReference type="SMART" id="SM00587"/>
    </source>
</evidence>
<proteinExistence type="predicted"/>
<dbReference type="Gene3D" id="3.90.1200.10">
    <property type="match status" value="1"/>
</dbReference>
<dbReference type="PANTHER" id="PTHR23020:SF41">
    <property type="entry name" value="AMINOGLYCOSIDE PHOSPHOTRANSFERASE DOMAIN-CONTAINING PROTEIN"/>
    <property type="match status" value="1"/>
</dbReference>
<dbReference type="SMART" id="SM00587">
    <property type="entry name" value="CHK"/>
    <property type="match status" value="1"/>
</dbReference>
<reference evidence="3" key="1">
    <citation type="submission" date="2022-11" db="UniProtKB">
        <authorList>
            <consortium name="WormBaseParasite"/>
        </authorList>
    </citation>
    <scope>IDENTIFICATION</scope>
</reference>
<dbReference type="Pfam" id="PF07914">
    <property type="entry name" value="DUF1679"/>
    <property type="match status" value="1"/>
</dbReference>
<evidence type="ECO:0000313" key="2">
    <source>
        <dbReference type="Proteomes" id="UP000887578"/>
    </source>
</evidence>
<dbReference type="AlphaFoldDB" id="A0A914PVF1"/>